<dbReference type="InterPro" id="IPR052159">
    <property type="entry name" value="Competence_DNA_uptake"/>
</dbReference>
<feature type="transmembrane region" description="Helical" evidence="6">
    <location>
        <begin position="462"/>
        <end position="481"/>
    </location>
</feature>
<name>A0A0M2NPX0_9FIRM</name>
<feature type="transmembrane region" description="Helical" evidence="6">
    <location>
        <begin position="368"/>
        <end position="388"/>
    </location>
</feature>
<evidence type="ECO:0000256" key="5">
    <source>
        <dbReference type="ARBA" id="ARBA00023136"/>
    </source>
</evidence>
<evidence type="ECO:0000313" key="9">
    <source>
        <dbReference type="EMBL" id="KKI52265.1"/>
    </source>
</evidence>
<comment type="caution">
    <text evidence="9">The sequence shown here is derived from an EMBL/GenBank/DDBJ whole genome shotgun (WGS) entry which is preliminary data.</text>
</comment>
<evidence type="ECO:0000256" key="3">
    <source>
        <dbReference type="ARBA" id="ARBA00022692"/>
    </source>
</evidence>
<proteinExistence type="predicted"/>
<dbReference type="NCBIfam" id="TIGR00360">
    <property type="entry name" value="ComEC_N-term"/>
    <property type="match status" value="1"/>
</dbReference>
<dbReference type="PANTHER" id="PTHR30619">
    <property type="entry name" value="DNA INTERNALIZATION/COMPETENCE PROTEIN COMEC/REC2"/>
    <property type="match status" value="1"/>
</dbReference>
<dbReference type="PANTHER" id="PTHR30619:SF1">
    <property type="entry name" value="RECOMBINATION PROTEIN 2"/>
    <property type="match status" value="1"/>
</dbReference>
<dbReference type="STRING" id="270498.CHK_0173"/>
<feature type="transmembrane region" description="Helical" evidence="6">
    <location>
        <begin position="400"/>
        <end position="424"/>
    </location>
</feature>
<feature type="transmembrane region" description="Helical" evidence="6">
    <location>
        <begin position="57"/>
        <end position="77"/>
    </location>
</feature>
<feature type="transmembrane region" description="Helical" evidence="6">
    <location>
        <begin position="33"/>
        <end position="50"/>
    </location>
</feature>
<evidence type="ECO:0000259" key="7">
    <source>
        <dbReference type="Pfam" id="PF03772"/>
    </source>
</evidence>
<dbReference type="Proteomes" id="UP000034076">
    <property type="component" value="Unassembled WGS sequence"/>
</dbReference>
<dbReference type="Pfam" id="PF13567">
    <property type="entry name" value="DUF4131"/>
    <property type="match status" value="1"/>
</dbReference>
<feature type="domain" description="ComEC/Rec2-related protein" evidence="7">
    <location>
        <begin position="215"/>
        <end position="475"/>
    </location>
</feature>
<feature type="transmembrane region" description="Helical" evidence="6">
    <location>
        <begin position="488"/>
        <end position="507"/>
    </location>
</feature>
<dbReference type="GO" id="GO:0005886">
    <property type="term" value="C:plasma membrane"/>
    <property type="evidence" value="ECO:0007669"/>
    <property type="project" value="UniProtKB-SubCell"/>
</dbReference>
<dbReference type="OrthoDB" id="9761531at2"/>
<evidence type="ECO:0000256" key="1">
    <source>
        <dbReference type="ARBA" id="ARBA00004651"/>
    </source>
</evidence>
<accession>A0A0M2NPX0</accession>
<feature type="transmembrane region" description="Helical" evidence="6">
    <location>
        <begin position="337"/>
        <end position="356"/>
    </location>
</feature>
<keyword evidence="3 6" id="KW-0812">Transmembrane</keyword>
<dbReference type="RefSeq" id="WP_046442057.1">
    <property type="nucleotide sequence ID" value="NZ_JAXDTA010000060.1"/>
</dbReference>
<feature type="domain" description="DUF4131" evidence="8">
    <location>
        <begin position="33"/>
        <end position="177"/>
    </location>
</feature>
<keyword evidence="4 6" id="KW-1133">Transmembrane helix</keyword>
<gene>
    <name evidence="9" type="ORF">CHK_0173</name>
</gene>
<dbReference type="InterPro" id="IPR025405">
    <property type="entry name" value="DUF4131"/>
</dbReference>
<evidence type="ECO:0000313" key="10">
    <source>
        <dbReference type="Proteomes" id="UP000034076"/>
    </source>
</evidence>
<dbReference type="Pfam" id="PF03772">
    <property type="entry name" value="Competence"/>
    <property type="match status" value="1"/>
</dbReference>
<dbReference type="InterPro" id="IPR036866">
    <property type="entry name" value="RibonucZ/Hydroxyglut_hydro"/>
</dbReference>
<dbReference type="SUPFAM" id="SSF56281">
    <property type="entry name" value="Metallo-hydrolase/oxidoreductase"/>
    <property type="match status" value="1"/>
</dbReference>
<comment type="subcellular location">
    <subcellularLocation>
        <location evidence="1">Cell membrane</location>
        <topology evidence="1">Multi-pass membrane protein</topology>
    </subcellularLocation>
</comment>
<evidence type="ECO:0000256" key="2">
    <source>
        <dbReference type="ARBA" id="ARBA00022475"/>
    </source>
</evidence>
<keyword evidence="2" id="KW-1003">Cell membrane</keyword>
<dbReference type="AlphaFoldDB" id="A0A0M2NPX0"/>
<dbReference type="EMBL" id="LAYJ01000029">
    <property type="protein sequence ID" value="KKI52265.1"/>
    <property type="molecule type" value="Genomic_DNA"/>
</dbReference>
<evidence type="ECO:0000259" key="8">
    <source>
        <dbReference type="Pfam" id="PF13567"/>
    </source>
</evidence>
<protein>
    <submittedName>
        <fullName evidence="9">Competence protein</fullName>
    </submittedName>
</protein>
<evidence type="ECO:0000256" key="6">
    <source>
        <dbReference type="SAM" id="Phobius"/>
    </source>
</evidence>
<dbReference type="Gene3D" id="3.60.15.10">
    <property type="entry name" value="Ribonuclease Z/Hydroxyacylglutathione hydrolase-like"/>
    <property type="match status" value="1"/>
</dbReference>
<feature type="transmembrane region" description="Helical" evidence="6">
    <location>
        <begin position="266"/>
        <end position="282"/>
    </location>
</feature>
<keyword evidence="10" id="KW-1185">Reference proteome</keyword>
<feature type="transmembrane region" description="Helical" evidence="6">
    <location>
        <begin position="235"/>
        <end position="254"/>
    </location>
</feature>
<sequence length="736" mass="81349">MKRVLNQRPVTFFAFFFIVGIAIAYYADIPEIILLPALLLSAGIFLLFFFRQGRRMFWALYLIAFFLGAFLFQVQFYTDFTGIESNREYTVQAFVSDRAKMSAETHTYTLTDVSVGEKHFGKKVLLYSGQELDYGDTISFTCKIEQPSAPRNPGTFDEQMYLAGKGAGFSVFQNDAEVMGNSIAWYQYPLLLREKLAENMDMIFSEQSAPVVKAMFLGVKDELPQELRDSFSRTGIAHILAISGLHIAVISYAINFLLKKLRAERRLRFSILICLLLFYATITGFAPSILRAVLMTIFVVIGRWKLKDRDTLTFLSAALVMTLLFNTAQLFGAGLTMSYGVVFGILCLNPPFLRLLRKICFDRVRLDSPVSTSLSATAAVFPMTAYYFNNIALAAPVANLFAIPLAGMIVVFAGIGTLASLLWLPAGYVLAFPAELAVRALTWINGLISQSAFGYIEVNGFPVWMCFVVMAVIFLCSDYVLVKRKTKAVIAALVAGAVLLTGAAFAANAPELCVTVLDVGTGDAIHIAADGNDYLIDNGGNLQYSKIDEYAQENNLFFDAVIVTNTKTKNLKQLAKEKRIGTLFVPQGYEPKEYDADYPVKEYKLCDRIELSKTTGLRVTGEDGKHTSLTLSRKGEDIFLFAQNAAQDLAQQTGQVKLFKPAGGAAENSVTKELLERLKPECAVVSVKGDNSKGLPDELAMDLLEQCNVDVKTTAQSGAVIISFDDRNRPDIKTMK</sequence>
<organism evidence="9 10">
    <name type="scientific">Christensenella hongkongensis</name>
    <dbReference type="NCBI Taxonomy" id="270498"/>
    <lineage>
        <taxon>Bacteria</taxon>
        <taxon>Bacillati</taxon>
        <taxon>Bacillota</taxon>
        <taxon>Clostridia</taxon>
        <taxon>Christensenellales</taxon>
        <taxon>Christensenellaceae</taxon>
        <taxon>Christensenella</taxon>
    </lineage>
</organism>
<feature type="transmembrane region" description="Helical" evidence="6">
    <location>
        <begin position="9"/>
        <end position="27"/>
    </location>
</feature>
<reference evidence="9 10" key="1">
    <citation type="submission" date="2015-04" db="EMBL/GenBank/DDBJ databases">
        <title>Draft genome sequence of bacteremic isolate Catabacter hongkongensis type strain HKU16T.</title>
        <authorList>
            <person name="Lau S.K."/>
            <person name="Teng J.L."/>
            <person name="Huang Y."/>
            <person name="Curreem S.O."/>
            <person name="Tsui S.K."/>
            <person name="Woo P.C."/>
        </authorList>
    </citation>
    <scope>NUCLEOTIDE SEQUENCE [LARGE SCALE GENOMIC DNA]</scope>
    <source>
        <strain evidence="9 10">HKU16</strain>
    </source>
</reference>
<dbReference type="InterPro" id="IPR004477">
    <property type="entry name" value="ComEC_N"/>
</dbReference>
<keyword evidence="5 6" id="KW-0472">Membrane</keyword>
<evidence type="ECO:0000256" key="4">
    <source>
        <dbReference type="ARBA" id="ARBA00022989"/>
    </source>
</evidence>